<name>A0ABT3CUR2_9BACT</name>
<dbReference type="RefSeq" id="WP_264138253.1">
    <property type="nucleotide sequence ID" value="NZ_JAOYOD010000001.1"/>
</dbReference>
<organism evidence="1 2">
    <name type="scientific">Reichenbachiella ulvae</name>
    <dbReference type="NCBI Taxonomy" id="2980104"/>
    <lineage>
        <taxon>Bacteria</taxon>
        <taxon>Pseudomonadati</taxon>
        <taxon>Bacteroidota</taxon>
        <taxon>Cytophagia</taxon>
        <taxon>Cytophagales</taxon>
        <taxon>Reichenbachiellaceae</taxon>
        <taxon>Reichenbachiella</taxon>
    </lineage>
</organism>
<keyword evidence="2" id="KW-1185">Reference proteome</keyword>
<protein>
    <submittedName>
        <fullName evidence="1">Helix-turn-helix domain-containing protein</fullName>
    </submittedName>
</protein>
<dbReference type="InterPro" id="IPR001387">
    <property type="entry name" value="Cro/C1-type_HTH"/>
</dbReference>
<dbReference type="Gene3D" id="1.10.260.40">
    <property type="entry name" value="lambda repressor-like DNA-binding domains"/>
    <property type="match status" value="1"/>
</dbReference>
<proteinExistence type="predicted"/>
<accession>A0ABT3CUR2</accession>
<comment type="caution">
    <text evidence="1">The sequence shown here is derived from an EMBL/GenBank/DDBJ whole genome shotgun (WGS) entry which is preliminary data.</text>
</comment>
<dbReference type="SUPFAM" id="SSF47413">
    <property type="entry name" value="lambda repressor-like DNA-binding domains"/>
    <property type="match status" value="1"/>
</dbReference>
<dbReference type="EMBL" id="JAOYOD010000001">
    <property type="protein sequence ID" value="MCV9387431.1"/>
    <property type="molecule type" value="Genomic_DNA"/>
</dbReference>
<evidence type="ECO:0000313" key="2">
    <source>
        <dbReference type="Proteomes" id="UP001300692"/>
    </source>
</evidence>
<dbReference type="Proteomes" id="UP001300692">
    <property type="component" value="Unassembled WGS sequence"/>
</dbReference>
<dbReference type="InterPro" id="IPR010982">
    <property type="entry name" value="Lambda_DNA-bd_dom_sf"/>
</dbReference>
<dbReference type="CDD" id="cd00093">
    <property type="entry name" value="HTH_XRE"/>
    <property type="match status" value="1"/>
</dbReference>
<reference evidence="1 2" key="1">
    <citation type="submission" date="2022-10" db="EMBL/GenBank/DDBJ databases">
        <title>Comparative genomics and taxonomic characterization of three novel marine species of genus Reichenbachiella exhibiting antioxidant and polysaccharide degradation activities.</title>
        <authorList>
            <person name="Muhammad N."/>
            <person name="Lee Y.-J."/>
            <person name="Ko J."/>
            <person name="Kim S.-G."/>
        </authorList>
    </citation>
    <scope>NUCLEOTIDE SEQUENCE [LARGE SCALE GENOMIC DNA]</scope>
    <source>
        <strain evidence="1 2">ABR2-5</strain>
    </source>
</reference>
<gene>
    <name evidence="1" type="ORF">N7U62_12195</name>
</gene>
<evidence type="ECO:0000313" key="1">
    <source>
        <dbReference type="EMBL" id="MCV9387431.1"/>
    </source>
</evidence>
<sequence length="258" mass="30280">MNYQINEIKENSNQQALERLKQLIVNLGLSKAEFARKLGYKSPHPIYMILNGSNKISNSFIRKLELSTLRVNTEWLLHGDGEMRTKEILNLQYGNEVFHNGRVIYPRRLSKHQVLILALKFAELIYDSPEDYYFTIEVQSISKFGLGFVFTKFSSDPDPKFDEVTYAGIMHYVNINPEWKITGYYDSWRNSQETARCQNLLNDQVMDEFDSVIRKYLLDLHENFEFPEKDLFKSSITSHEGFITIYENLPRDHSSRPS</sequence>